<proteinExistence type="predicted"/>
<protein>
    <submittedName>
        <fullName evidence="1">Uncharacterized protein</fullName>
    </submittedName>
</protein>
<evidence type="ECO:0000313" key="1">
    <source>
        <dbReference type="EMBL" id="SVD27768.1"/>
    </source>
</evidence>
<feature type="non-terminal residue" evidence="1">
    <location>
        <position position="27"/>
    </location>
</feature>
<sequence length="27" mass="3353">MGDSLDHIRHENRQFWGFSRNFNGFRK</sequence>
<name>A0A382U268_9ZZZZ</name>
<gene>
    <name evidence="1" type="ORF">METZ01_LOCUS380622</name>
</gene>
<reference evidence="1" key="1">
    <citation type="submission" date="2018-05" db="EMBL/GenBank/DDBJ databases">
        <authorList>
            <person name="Lanie J.A."/>
            <person name="Ng W.-L."/>
            <person name="Kazmierczak K.M."/>
            <person name="Andrzejewski T.M."/>
            <person name="Davidsen T.M."/>
            <person name="Wayne K.J."/>
            <person name="Tettelin H."/>
            <person name="Glass J.I."/>
            <person name="Rusch D."/>
            <person name="Podicherti R."/>
            <person name="Tsui H.-C.T."/>
            <person name="Winkler M.E."/>
        </authorList>
    </citation>
    <scope>NUCLEOTIDE SEQUENCE</scope>
</reference>
<accession>A0A382U268</accession>
<organism evidence="1">
    <name type="scientific">marine metagenome</name>
    <dbReference type="NCBI Taxonomy" id="408172"/>
    <lineage>
        <taxon>unclassified sequences</taxon>
        <taxon>metagenomes</taxon>
        <taxon>ecological metagenomes</taxon>
    </lineage>
</organism>
<dbReference type="AlphaFoldDB" id="A0A382U268"/>
<dbReference type="EMBL" id="UINC01140555">
    <property type="protein sequence ID" value="SVD27768.1"/>
    <property type="molecule type" value="Genomic_DNA"/>
</dbReference>